<reference evidence="6 7" key="1">
    <citation type="submission" date="2020-07" db="EMBL/GenBank/DDBJ databases">
        <authorList>
            <person name="Feng X."/>
        </authorList>
    </citation>
    <scope>NUCLEOTIDE SEQUENCE [LARGE SCALE GENOMIC DNA]</scope>
    <source>
        <strain evidence="6 7">JCM23202</strain>
    </source>
</reference>
<feature type="domain" description="Peptidase S1" evidence="5">
    <location>
        <begin position="28"/>
        <end position="263"/>
    </location>
</feature>
<keyword evidence="3" id="KW-0720">Serine protease</keyword>
<evidence type="ECO:0000259" key="5">
    <source>
        <dbReference type="PROSITE" id="PS50240"/>
    </source>
</evidence>
<dbReference type="AlphaFoldDB" id="A0A7X1E866"/>
<dbReference type="PROSITE" id="PS00134">
    <property type="entry name" value="TRYPSIN_HIS"/>
    <property type="match status" value="1"/>
</dbReference>
<dbReference type="PROSITE" id="PS50240">
    <property type="entry name" value="TRYPSIN_DOM"/>
    <property type="match status" value="1"/>
</dbReference>
<dbReference type="PROSITE" id="PS00135">
    <property type="entry name" value="TRYPSIN_SER"/>
    <property type="match status" value="1"/>
</dbReference>
<dbReference type="Gene3D" id="2.40.10.10">
    <property type="entry name" value="Trypsin-like serine proteases"/>
    <property type="match status" value="1"/>
</dbReference>
<evidence type="ECO:0000313" key="7">
    <source>
        <dbReference type="Proteomes" id="UP000526501"/>
    </source>
</evidence>
<keyword evidence="3" id="KW-0378">Hydrolase</keyword>
<keyword evidence="4" id="KW-0732">Signal</keyword>
<sequence length="697" mass="77838">MKASALLALSFLAATSSLQADEILKPSIVGGEDAAEGDYPWMAALLLIDSSLDAVDRQFCGGALVAPNWILTAAHCLETYDIPEMEIMVGNTNLEADFVPVFPRSIHLHPSYQPRRIGRGSDLALIEIEPAIEDVEPLSINRALERLVPNRSTTAIGWGLTSYSEDEDTAQLQELELALREIVEYEDDHPKYDYFISTETGLTSQGINSGDSGSPLLMRNEDDDGWTAVGVTSHSVRSIEDGINTPFYTNIASVIDWVDEILGSTNSDPEVPSPMDRIKIFEQSDGSTVAGYRVWPLAHNSTEFLERVSPIYGSSEGNIAMSLNMLDPDSFRTVGDGSFYLIYKDDQLSPEPDRNVSLAKLNLTETPQYSRPFFKLSPFQIIKLQQLPSRETPTGRLATTLLGPFEEGRTYGLRSSEYSFMRLLEQNKETGVTTLLDDYQFTPSSDYNYWLDVQEYYGATTIGLVPEPTQEIDSGTTITGNLTEDSFPYRNEYTRIELIDTVSFPASTEAKLTLLPTFDGEITVFDKTFGHVTAYADQGWRNQTDTLIVATEDLEEGIIGILNFEKDATGSFELTLERHTSLPLSFDSTQQRGITRADNSYTTSDNRLIRYETMSIYNNDDYAYITFKVEGFFFSPGVAVYKGSATEPLEFEYGSEYTEITIEAEPGERYSVDIYNYDETQVENYEITVVGSNTDPR</sequence>
<dbReference type="Proteomes" id="UP000526501">
    <property type="component" value="Unassembled WGS sequence"/>
</dbReference>
<dbReference type="InterPro" id="IPR001254">
    <property type="entry name" value="Trypsin_dom"/>
</dbReference>
<dbReference type="InterPro" id="IPR001314">
    <property type="entry name" value="Peptidase_S1A"/>
</dbReference>
<organism evidence="6 7">
    <name type="scientific">Pelagicoccus albus</name>
    <dbReference type="NCBI Taxonomy" id="415222"/>
    <lineage>
        <taxon>Bacteria</taxon>
        <taxon>Pseudomonadati</taxon>
        <taxon>Verrucomicrobiota</taxon>
        <taxon>Opitutia</taxon>
        <taxon>Puniceicoccales</taxon>
        <taxon>Pelagicoccaceae</taxon>
        <taxon>Pelagicoccus</taxon>
    </lineage>
</organism>
<dbReference type="SMART" id="SM00020">
    <property type="entry name" value="Tryp_SPc"/>
    <property type="match status" value="1"/>
</dbReference>
<keyword evidence="7" id="KW-1185">Reference proteome</keyword>
<dbReference type="InterPro" id="IPR043504">
    <property type="entry name" value="Peptidase_S1_PA_chymotrypsin"/>
</dbReference>
<name>A0A7X1E866_9BACT</name>
<accession>A0A7X1E866</accession>
<dbReference type="EMBL" id="JACHVC010000007">
    <property type="protein sequence ID" value="MBC2605838.1"/>
    <property type="molecule type" value="Genomic_DNA"/>
</dbReference>
<proteinExistence type="inferred from homology"/>
<comment type="similarity">
    <text evidence="1">Belongs to the peptidase S1 family.</text>
</comment>
<dbReference type="RefSeq" id="WP_185659730.1">
    <property type="nucleotide sequence ID" value="NZ_CAWPOO010000007.1"/>
</dbReference>
<dbReference type="InterPro" id="IPR050430">
    <property type="entry name" value="Peptidase_S1"/>
</dbReference>
<dbReference type="SUPFAM" id="SSF50494">
    <property type="entry name" value="Trypsin-like serine proteases"/>
    <property type="match status" value="1"/>
</dbReference>
<dbReference type="PANTHER" id="PTHR24276:SF98">
    <property type="entry name" value="FI18310P1-RELATED"/>
    <property type="match status" value="1"/>
</dbReference>
<evidence type="ECO:0000256" key="2">
    <source>
        <dbReference type="ARBA" id="ARBA00023157"/>
    </source>
</evidence>
<dbReference type="GO" id="GO:0004252">
    <property type="term" value="F:serine-type endopeptidase activity"/>
    <property type="evidence" value="ECO:0007669"/>
    <property type="project" value="InterPro"/>
</dbReference>
<dbReference type="InterPro" id="IPR009003">
    <property type="entry name" value="Peptidase_S1_PA"/>
</dbReference>
<evidence type="ECO:0000313" key="6">
    <source>
        <dbReference type="EMBL" id="MBC2605838.1"/>
    </source>
</evidence>
<protein>
    <submittedName>
        <fullName evidence="6">Serine protease</fullName>
    </submittedName>
</protein>
<dbReference type="Pfam" id="PF00089">
    <property type="entry name" value="Trypsin"/>
    <property type="match status" value="1"/>
</dbReference>
<evidence type="ECO:0000256" key="3">
    <source>
        <dbReference type="RuleBase" id="RU363034"/>
    </source>
</evidence>
<dbReference type="InterPro" id="IPR018114">
    <property type="entry name" value="TRYPSIN_HIS"/>
</dbReference>
<dbReference type="CDD" id="cd00190">
    <property type="entry name" value="Tryp_SPc"/>
    <property type="match status" value="1"/>
</dbReference>
<dbReference type="InterPro" id="IPR033116">
    <property type="entry name" value="TRYPSIN_SER"/>
</dbReference>
<comment type="caution">
    <text evidence="6">The sequence shown here is derived from an EMBL/GenBank/DDBJ whole genome shotgun (WGS) entry which is preliminary data.</text>
</comment>
<dbReference type="PRINTS" id="PR00722">
    <property type="entry name" value="CHYMOTRYPSIN"/>
</dbReference>
<feature type="signal peptide" evidence="4">
    <location>
        <begin position="1"/>
        <end position="20"/>
    </location>
</feature>
<keyword evidence="2" id="KW-1015">Disulfide bond</keyword>
<evidence type="ECO:0000256" key="4">
    <source>
        <dbReference type="SAM" id="SignalP"/>
    </source>
</evidence>
<dbReference type="GO" id="GO:0006508">
    <property type="term" value="P:proteolysis"/>
    <property type="evidence" value="ECO:0007669"/>
    <property type="project" value="UniProtKB-KW"/>
</dbReference>
<gene>
    <name evidence="6" type="ORF">H5P27_07260</name>
</gene>
<evidence type="ECO:0000256" key="1">
    <source>
        <dbReference type="ARBA" id="ARBA00007664"/>
    </source>
</evidence>
<feature type="chain" id="PRO_5031156118" evidence="4">
    <location>
        <begin position="21"/>
        <end position="697"/>
    </location>
</feature>
<keyword evidence="3 6" id="KW-0645">Protease</keyword>
<dbReference type="PANTHER" id="PTHR24276">
    <property type="entry name" value="POLYSERASE-RELATED"/>
    <property type="match status" value="1"/>
</dbReference>